<dbReference type="Proteomes" id="UP001240236">
    <property type="component" value="Unassembled WGS sequence"/>
</dbReference>
<evidence type="ECO:0000313" key="3">
    <source>
        <dbReference type="Proteomes" id="UP001240236"/>
    </source>
</evidence>
<name>A0AAE3W794_9ACTN</name>
<dbReference type="InterPro" id="IPR045794">
    <property type="entry name" value="Trypco1"/>
</dbReference>
<evidence type="ECO:0000313" key="2">
    <source>
        <dbReference type="EMBL" id="MDQ0371153.1"/>
    </source>
</evidence>
<gene>
    <name evidence="2" type="ORF">J2S42_007822</name>
</gene>
<dbReference type="AlphaFoldDB" id="A0AAE3W794"/>
<comment type="caution">
    <text evidence="2">The sequence shown here is derived from an EMBL/GenBank/DDBJ whole genome shotgun (WGS) entry which is preliminary data.</text>
</comment>
<sequence length="106" mass="11117">MPDLMRITLDDGSDLYVQEAGPPAEGPVKAGRIGDTIEQFTGTLRSALDPVVQACRDISDRMRPAGADECTVEFGVTLSAVAGAVVAKAGTGCHLKVRLTWSKQAS</sequence>
<proteinExistence type="predicted"/>
<dbReference type="EMBL" id="JAUSUZ010000001">
    <property type="protein sequence ID" value="MDQ0371153.1"/>
    <property type="molecule type" value="Genomic_DNA"/>
</dbReference>
<keyword evidence="3" id="KW-1185">Reference proteome</keyword>
<dbReference type="Pfam" id="PF19493">
    <property type="entry name" value="Trypco1"/>
    <property type="match status" value="1"/>
</dbReference>
<accession>A0AAE3W794</accession>
<feature type="domain" description="Trypsin-co-occurring" evidence="1">
    <location>
        <begin position="7"/>
        <end position="103"/>
    </location>
</feature>
<dbReference type="NCBIfam" id="NF041216">
    <property type="entry name" value="CU044_2847_fam"/>
    <property type="match status" value="1"/>
</dbReference>
<protein>
    <recommendedName>
        <fullName evidence="1">Trypsin-co-occurring domain-containing protein</fullName>
    </recommendedName>
</protein>
<organism evidence="2 3">
    <name type="scientific">Catenuloplanes indicus</name>
    <dbReference type="NCBI Taxonomy" id="137267"/>
    <lineage>
        <taxon>Bacteria</taxon>
        <taxon>Bacillati</taxon>
        <taxon>Actinomycetota</taxon>
        <taxon>Actinomycetes</taxon>
        <taxon>Micromonosporales</taxon>
        <taxon>Micromonosporaceae</taxon>
        <taxon>Catenuloplanes</taxon>
    </lineage>
</organism>
<evidence type="ECO:0000259" key="1">
    <source>
        <dbReference type="Pfam" id="PF19493"/>
    </source>
</evidence>
<reference evidence="2 3" key="1">
    <citation type="submission" date="2023-07" db="EMBL/GenBank/DDBJ databases">
        <title>Sequencing the genomes of 1000 actinobacteria strains.</title>
        <authorList>
            <person name="Klenk H.-P."/>
        </authorList>
    </citation>
    <scope>NUCLEOTIDE SEQUENCE [LARGE SCALE GENOMIC DNA]</scope>
    <source>
        <strain evidence="2 3">DSM 44709</strain>
    </source>
</reference>
<dbReference type="RefSeq" id="WP_307247705.1">
    <property type="nucleotide sequence ID" value="NZ_JAUSUZ010000001.1"/>
</dbReference>